<dbReference type="Proteomes" id="UP000765509">
    <property type="component" value="Unassembled WGS sequence"/>
</dbReference>
<dbReference type="EMBL" id="AVOT02053919">
    <property type="protein sequence ID" value="MBW0548669.1"/>
    <property type="molecule type" value="Genomic_DNA"/>
</dbReference>
<accession>A0A9Q3IRJ0</accession>
<feature type="region of interest" description="Disordered" evidence="2">
    <location>
        <begin position="127"/>
        <end position="149"/>
    </location>
</feature>
<evidence type="ECO:0000256" key="1">
    <source>
        <dbReference type="SAM" id="Coils"/>
    </source>
</evidence>
<dbReference type="AlphaFoldDB" id="A0A9Q3IRJ0"/>
<gene>
    <name evidence="3" type="ORF">O181_088384</name>
</gene>
<keyword evidence="1" id="KW-0175">Coiled coil</keyword>
<keyword evidence="4" id="KW-1185">Reference proteome</keyword>
<sequence length="180" mass="20436">MSPSPARSKPPPKQLESLMNLTPDPPDDDDHMIIPEIYESEPETLEKREANITLPTALTTLLTRLNDKIEELTEKQARTDKIIEDLLKRVNNITNTQQKNNNIERTHQPDNLIQETHPLSFAEVTAKNPKTTGPVLPKRPPPELCQAQSQDNNRFKKYHIVICTKFGAPKPFEKTSPQTA</sequence>
<comment type="caution">
    <text evidence="3">The sequence shown here is derived from an EMBL/GenBank/DDBJ whole genome shotgun (WGS) entry which is preliminary data.</text>
</comment>
<evidence type="ECO:0000313" key="3">
    <source>
        <dbReference type="EMBL" id="MBW0548669.1"/>
    </source>
</evidence>
<name>A0A9Q3IRJ0_9BASI</name>
<reference evidence="3" key="1">
    <citation type="submission" date="2021-03" db="EMBL/GenBank/DDBJ databases">
        <title>Draft genome sequence of rust myrtle Austropuccinia psidii MF-1, a brazilian biotype.</title>
        <authorList>
            <person name="Quecine M.C."/>
            <person name="Pachon D.M.R."/>
            <person name="Bonatelli M.L."/>
            <person name="Correr F.H."/>
            <person name="Franceschini L.M."/>
            <person name="Leite T.F."/>
            <person name="Margarido G.R.A."/>
            <person name="Almeida C.A."/>
            <person name="Ferrarezi J.A."/>
            <person name="Labate C.A."/>
        </authorList>
    </citation>
    <scope>NUCLEOTIDE SEQUENCE</scope>
    <source>
        <strain evidence="3">MF-1</strain>
    </source>
</reference>
<feature type="coiled-coil region" evidence="1">
    <location>
        <begin position="62"/>
        <end position="89"/>
    </location>
</feature>
<evidence type="ECO:0000256" key="2">
    <source>
        <dbReference type="SAM" id="MobiDB-lite"/>
    </source>
</evidence>
<organism evidence="3 4">
    <name type="scientific">Austropuccinia psidii MF-1</name>
    <dbReference type="NCBI Taxonomy" id="1389203"/>
    <lineage>
        <taxon>Eukaryota</taxon>
        <taxon>Fungi</taxon>
        <taxon>Dikarya</taxon>
        <taxon>Basidiomycota</taxon>
        <taxon>Pucciniomycotina</taxon>
        <taxon>Pucciniomycetes</taxon>
        <taxon>Pucciniales</taxon>
        <taxon>Sphaerophragmiaceae</taxon>
        <taxon>Austropuccinia</taxon>
    </lineage>
</organism>
<proteinExistence type="predicted"/>
<evidence type="ECO:0000313" key="4">
    <source>
        <dbReference type="Proteomes" id="UP000765509"/>
    </source>
</evidence>
<feature type="region of interest" description="Disordered" evidence="2">
    <location>
        <begin position="1"/>
        <end position="31"/>
    </location>
</feature>
<protein>
    <submittedName>
        <fullName evidence="3">Uncharacterized protein</fullName>
    </submittedName>
</protein>